<accession>A0A918MFH3</accession>
<reference evidence="2" key="1">
    <citation type="journal article" date="2014" name="Int. J. Syst. Evol. Microbiol.">
        <title>Complete genome sequence of Corynebacterium casei LMG S-19264T (=DSM 44701T), isolated from a smear-ripened cheese.</title>
        <authorList>
            <consortium name="US DOE Joint Genome Institute (JGI-PGF)"/>
            <person name="Walter F."/>
            <person name="Albersmeier A."/>
            <person name="Kalinowski J."/>
            <person name="Ruckert C."/>
        </authorList>
    </citation>
    <scope>NUCLEOTIDE SEQUENCE</scope>
    <source>
        <strain evidence="2">JCM 4369</strain>
    </source>
</reference>
<sequence length="197" mass="22176">MQYTLTTDTTAAAGALDDLAALYETVFAEPPYLEGPRDVADFLDRYQREHRTPGFRLALAHDDDGALTGFAYGLPLSSTTTWWNGLIDTNLPPDFTREDGHRTFVVMELAVRADRRGHRIGGTLHNLLLDRVDASRVTLAVRPEAPAAAWYEHLGYNLVGMSRPWPEAPVYRVMLRTLPAAEREPDVRYLWQPPTAR</sequence>
<dbReference type="InterPro" id="IPR000182">
    <property type="entry name" value="GNAT_dom"/>
</dbReference>
<organism evidence="2 3">
    <name type="scientific">Streptomyces filipinensis</name>
    <dbReference type="NCBI Taxonomy" id="66887"/>
    <lineage>
        <taxon>Bacteria</taxon>
        <taxon>Bacillati</taxon>
        <taxon>Actinomycetota</taxon>
        <taxon>Actinomycetes</taxon>
        <taxon>Kitasatosporales</taxon>
        <taxon>Streptomycetaceae</taxon>
        <taxon>Streptomyces</taxon>
    </lineage>
</organism>
<dbReference type="AlphaFoldDB" id="A0A918MFH3"/>
<dbReference type="Pfam" id="PF00583">
    <property type="entry name" value="Acetyltransf_1"/>
    <property type="match status" value="1"/>
</dbReference>
<dbReference type="InterPro" id="IPR016181">
    <property type="entry name" value="Acyl_CoA_acyltransferase"/>
</dbReference>
<evidence type="ECO:0000313" key="3">
    <source>
        <dbReference type="Proteomes" id="UP000618795"/>
    </source>
</evidence>
<proteinExistence type="predicted"/>
<name>A0A918MFH3_9ACTN</name>
<gene>
    <name evidence="2" type="ORF">GCM10010260_81980</name>
</gene>
<dbReference type="GO" id="GO:0016747">
    <property type="term" value="F:acyltransferase activity, transferring groups other than amino-acyl groups"/>
    <property type="evidence" value="ECO:0007669"/>
    <property type="project" value="InterPro"/>
</dbReference>
<dbReference type="SUPFAM" id="SSF55729">
    <property type="entry name" value="Acyl-CoA N-acyltransferases (Nat)"/>
    <property type="match status" value="1"/>
</dbReference>
<dbReference type="PROSITE" id="PS51186">
    <property type="entry name" value="GNAT"/>
    <property type="match status" value="1"/>
</dbReference>
<dbReference type="RefSeq" id="WP_191878524.1">
    <property type="nucleotide sequence ID" value="NZ_BMTD01000035.1"/>
</dbReference>
<comment type="caution">
    <text evidence="2">The sequence shown here is derived from an EMBL/GenBank/DDBJ whole genome shotgun (WGS) entry which is preliminary data.</text>
</comment>
<dbReference type="Proteomes" id="UP000618795">
    <property type="component" value="Unassembled WGS sequence"/>
</dbReference>
<dbReference type="Gene3D" id="3.40.630.30">
    <property type="match status" value="1"/>
</dbReference>
<keyword evidence="3" id="KW-1185">Reference proteome</keyword>
<evidence type="ECO:0000259" key="1">
    <source>
        <dbReference type="PROSITE" id="PS51186"/>
    </source>
</evidence>
<evidence type="ECO:0000313" key="2">
    <source>
        <dbReference type="EMBL" id="GGV29090.1"/>
    </source>
</evidence>
<dbReference type="EMBL" id="BMTD01000035">
    <property type="protein sequence ID" value="GGV29090.1"/>
    <property type="molecule type" value="Genomic_DNA"/>
</dbReference>
<protein>
    <recommendedName>
        <fullName evidence="1">N-acetyltransferase domain-containing protein</fullName>
    </recommendedName>
</protein>
<reference evidence="2" key="2">
    <citation type="submission" date="2020-09" db="EMBL/GenBank/DDBJ databases">
        <authorList>
            <person name="Sun Q."/>
            <person name="Ohkuma M."/>
        </authorList>
    </citation>
    <scope>NUCLEOTIDE SEQUENCE</scope>
    <source>
        <strain evidence="2">JCM 4369</strain>
    </source>
</reference>
<feature type="domain" description="N-acetyltransferase" evidence="1">
    <location>
        <begin position="3"/>
        <end position="179"/>
    </location>
</feature>